<dbReference type="AlphaFoldDB" id="E4XYL1"/>
<name>E4XYL1_OIKDI</name>
<dbReference type="InParanoid" id="E4XYL1"/>
<reference evidence="1 2" key="1">
    <citation type="journal article" date="2010" name="Science">
        <title>Plasticity of animal genome architecture unmasked by rapid evolution of a pelagic tunicate.</title>
        <authorList>
            <person name="Denoeud F."/>
            <person name="Henriet S."/>
            <person name="Mungpakdee S."/>
            <person name="Aury J.M."/>
            <person name="Da Silva C."/>
            <person name="Brinkmann H."/>
            <person name="Mikhaleva J."/>
            <person name="Olsen L.C."/>
            <person name="Jubin C."/>
            <person name="Canestro C."/>
            <person name="Bouquet J.M."/>
            <person name="Danks G."/>
            <person name="Poulain J."/>
            <person name="Campsteijn C."/>
            <person name="Adamski M."/>
            <person name="Cross I."/>
            <person name="Yadetie F."/>
            <person name="Muffato M."/>
            <person name="Louis A."/>
            <person name="Butcher S."/>
            <person name="Tsagkogeorga G."/>
            <person name="Konrad A."/>
            <person name="Singh S."/>
            <person name="Jensen M.F."/>
            <person name="Cong E.H."/>
            <person name="Eikeseth-Otteraa H."/>
            <person name="Noel B."/>
            <person name="Anthouard V."/>
            <person name="Porcel B.M."/>
            <person name="Kachouri-Lafond R."/>
            <person name="Nishino A."/>
            <person name="Ugolini M."/>
            <person name="Chourrout P."/>
            <person name="Nishida H."/>
            <person name="Aasland R."/>
            <person name="Huzurbazar S."/>
            <person name="Westhof E."/>
            <person name="Delsuc F."/>
            <person name="Lehrach H."/>
            <person name="Reinhardt R."/>
            <person name="Weissenbach J."/>
            <person name="Roy S.W."/>
            <person name="Artiguenave F."/>
            <person name="Postlethwait J.H."/>
            <person name="Manak J.R."/>
            <person name="Thompson E.M."/>
            <person name="Jaillon O."/>
            <person name="Du Pasquier L."/>
            <person name="Boudinot P."/>
            <person name="Liberles D.A."/>
            <person name="Volff J.N."/>
            <person name="Philippe H."/>
            <person name="Lenhard B."/>
            <person name="Roest Crollius H."/>
            <person name="Wincker P."/>
            <person name="Chourrout D."/>
        </authorList>
    </citation>
    <scope>NUCLEOTIDE SEQUENCE [LARGE SCALE GENOMIC DNA]</scope>
</reference>
<sequence>MAAFDRLRSANLEFINVEDRKSSSSLCRPCARPDRRSHLPR</sequence>
<protein>
    <submittedName>
        <fullName evidence="1">Uncharacterized protein</fullName>
    </submittedName>
</protein>
<dbReference type="Proteomes" id="UP000001307">
    <property type="component" value="Unassembled WGS sequence"/>
</dbReference>
<gene>
    <name evidence="1" type="ORF">GSOID_T00009794001</name>
</gene>
<organism evidence="1 2">
    <name type="scientific">Oikopleura dioica</name>
    <name type="common">Tunicate</name>
    <dbReference type="NCBI Taxonomy" id="34765"/>
    <lineage>
        <taxon>Eukaryota</taxon>
        <taxon>Metazoa</taxon>
        <taxon>Chordata</taxon>
        <taxon>Tunicata</taxon>
        <taxon>Appendicularia</taxon>
        <taxon>Copelata</taxon>
        <taxon>Oikopleuridae</taxon>
        <taxon>Oikopleura</taxon>
    </lineage>
</organism>
<proteinExistence type="predicted"/>
<evidence type="ECO:0000313" key="1">
    <source>
        <dbReference type="EMBL" id="CBY14723.1"/>
    </source>
</evidence>
<accession>E4XYL1</accession>
<keyword evidence="2" id="KW-1185">Reference proteome</keyword>
<dbReference type="EMBL" id="FN653338">
    <property type="protein sequence ID" value="CBY14723.1"/>
    <property type="molecule type" value="Genomic_DNA"/>
</dbReference>
<evidence type="ECO:0000313" key="2">
    <source>
        <dbReference type="Proteomes" id="UP000001307"/>
    </source>
</evidence>